<dbReference type="PANTHER" id="PTHR45830:SF15">
    <property type="entry name" value="SERPENTINE RECEPTOR, CLASS I"/>
    <property type="match status" value="1"/>
</dbReference>
<gene>
    <name evidence="2" type="ORF">PENTCL1PPCAC_11128</name>
</gene>
<evidence type="ECO:0000313" key="2">
    <source>
        <dbReference type="EMBL" id="GMS88953.1"/>
    </source>
</evidence>
<feature type="transmembrane region" description="Helical" evidence="1">
    <location>
        <begin position="124"/>
        <end position="143"/>
    </location>
</feature>
<keyword evidence="1" id="KW-0812">Transmembrane</keyword>
<evidence type="ECO:0000256" key="1">
    <source>
        <dbReference type="SAM" id="Phobius"/>
    </source>
</evidence>
<protein>
    <recommendedName>
        <fullName evidence="4">G protein-coupled receptor</fullName>
    </recommendedName>
</protein>
<dbReference type="InterPro" id="IPR019422">
    <property type="entry name" value="7TM_GPCR_serpentine_rcpt_Srh"/>
</dbReference>
<name>A0AAV5T0W5_9BILA</name>
<feature type="non-terminal residue" evidence="2">
    <location>
        <position position="277"/>
    </location>
</feature>
<organism evidence="2 3">
    <name type="scientific">Pristionchus entomophagus</name>
    <dbReference type="NCBI Taxonomy" id="358040"/>
    <lineage>
        <taxon>Eukaryota</taxon>
        <taxon>Metazoa</taxon>
        <taxon>Ecdysozoa</taxon>
        <taxon>Nematoda</taxon>
        <taxon>Chromadorea</taxon>
        <taxon>Rhabditida</taxon>
        <taxon>Rhabditina</taxon>
        <taxon>Diplogasteromorpha</taxon>
        <taxon>Diplogasteroidea</taxon>
        <taxon>Neodiplogasteridae</taxon>
        <taxon>Pristionchus</taxon>
    </lineage>
</organism>
<feature type="transmembrane region" description="Helical" evidence="1">
    <location>
        <begin position="234"/>
        <end position="259"/>
    </location>
</feature>
<keyword evidence="3" id="KW-1185">Reference proteome</keyword>
<sequence length="277" mass="31127">SFCVRKIVAIASLLVLHPIVLYLLYTKKSHMHPSIRYAYTSEQVSLIINELFFSLLVIPYPLFPFAGLYCEGPLARGSLPKTDLMFVVGFAVVVDVPSFILLIMRMHTATAQAASSRIWLGNTLQVIIMVMTTIAVFVNWMAFGSLARDASYYNQLAQIPEIAVVSTRDGTNVLFGVPGDLGVFRIELYLLLVTVVLCLPLPAFLSAHARYLIANGTMTLSERAQQAQERLSRVFFLQIIEFVFFFVSPLVATLGLMYMDIRHWPDWTMAILRPLIV</sequence>
<comment type="caution">
    <text evidence="2">The sequence shown here is derived from an EMBL/GenBank/DDBJ whole genome shotgun (WGS) entry which is preliminary data.</text>
</comment>
<feature type="transmembrane region" description="Helical" evidence="1">
    <location>
        <begin position="188"/>
        <end position="213"/>
    </location>
</feature>
<proteinExistence type="predicted"/>
<keyword evidence="1" id="KW-1133">Transmembrane helix</keyword>
<dbReference type="PANTHER" id="PTHR45830">
    <property type="entry name" value="SERPENTINE RECEPTOR, CLASS I"/>
    <property type="match status" value="1"/>
</dbReference>
<feature type="non-terminal residue" evidence="2">
    <location>
        <position position="1"/>
    </location>
</feature>
<dbReference type="EMBL" id="BTSX01000003">
    <property type="protein sequence ID" value="GMS88953.1"/>
    <property type="molecule type" value="Genomic_DNA"/>
</dbReference>
<dbReference type="AlphaFoldDB" id="A0AAV5T0W5"/>
<feature type="transmembrane region" description="Helical" evidence="1">
    <location>
        <begin position="6"/>
        <end position="25"/>
    </location>
</feature>
<dbReference type="Proteomes" id="UP001432027">
    <property type="component" value="Unassembled WGS sequence"/>
</dbReference>
<evidence type="ECO:0000313" key="3">
    <source>
        <dbReference type="Proteomes" id="UP001432027"/>
    </source>
</evidence>
<keyword evidence="1" id="KW-0472">Membrane</keyword>
<feature type="transmembrane region" description="Helical" evidence="1">
    <location>
        <begin position="46"/>
        <end position="64"/>
    </location>
</feature>
<dbReference type="Pfam" id="PF10318">
    <property type="entry name" value="7TM_GPCR_Srh"/>
    <property type="match status" value="1"/>
</dbReference>
<evidence type="ECO:0008006" key="4">
    <source>
        <dbReference type="Google" id="ProtNLM"/>
    </source>
</evidence>
<accession>A0AAV5T0W5</accession>
<feature type="transmembrane region" description="Helical" evidence="1">
    <location>
        <begin position="84"/>
        <end position="103"/>
    </location>
</feature>
<reference evidence="2" key="1">
    <citation type="submission" date="2023-10" db="EMBL/GenBank/DDBJ databases">
        <title>Genome assembly of Pristionchus species.</title>
        <authorList>
            <person name="Yoshida K."/>
            <person name="Sommer R.J."/>
        </authorList>
    </citation>
    <scope>NUCLEOTIDE SEQUENCE</scope>
    <source>
        <strain evidence="2">RS0144</strain>
    </source>
</reference>